<keyword evidence="4 7" id="KW-0812">Transmembrane</keyword>
<reference evidence="8 9" key="1">
    <citation type="submission" date="2018-07" db="EMBL/GenBank/DDBJ databases">
        <title>Thalassococcus profundi sp. nov., a marine bacterium isolated from deep seawater of Okinawa Trough.</title>
        <authorList>
            <person name="Yu M."/>
        </authorList>
    </citation>
    <scope>NUCLEOTIDE SEQUENCE [LARGE SCALE GENOMIC DNA]</scope>
    <source>
        <strain evidence="8 9">WRAS1</strain>
    </source>
</reference>
<evidence type="ECO:0000256" key="3">
    <source>
        <dbReference type="ARBA" id="ARBA00022519"/>
    </source>
</evidence>
<dbReference type="PANTHER" id="PTHR30213">
    <property type="entry name" value="INNER MEMBRANE PROTEIN YHJD"/>
    <property type="match status" value="1"/>
</dbReference>
<dbReference type="GO" id="GO:0005886">
    <property type="term" value="C:plasma membrane"/>
    <property type="evidence" value="ECO:0007669"/>
    <property type="project" value="UniProtKB-SubCell"/>
</dbReference>
<accession>A0A369TV87</accession>
<evidence type="ECO:0000256" key="7">
    <source>
        <dbReference type="HAMAP-Rule" id="MF_00672"/>
    </source>
</evidence>
<dbReference type="HAMAP" id="MF_00672">
    <property type="entry name" value="UPF0761"/>
    <property type="match status" value="1"/>
</dbReference>
<dbReference type="PANTHER" id="PTHR30213:SF0">
    <property type="entry name" value="UPF0761 MEMBRANE PROTEIN YIHY"/>
    <property type="match status" value="1"/>
</dbReference>
<proteinExistence type="inferred from homology"/>
<dbReference type="Proteomes" id="UP000253977">
    <property type="component" value="Unassembled WGS sequence"/>
</dbReference>
<gene>
    <name evidence="8" type="ORF">DU478_07930</name>
</gene>
<organism evidence="8 9">
    <name type="scientific">Thalassococcus profundi</name>
    <dbReference type="NCBI Taxonomy" id="2282382"/>
    <lineage>
        <taxon>Bacteria</taxon>
        <taxon>Pseudomonadati</taxon>
        <taxon>Pseudomonadota</taxon>
        <taxon>Alphaproteobacteria</taxon>
        <taxon>Rhodobacterales</taxon>
        <taxon>Roseobacteraceae</taxon>
        <taxon>Thalassococcus</taxon>
    </lineage>
</organism>
<evidence type="ECO:0000256" key="1">
    <source>
        <dbReference type="ARBA" id="ARBA00004651"/>
    </source>
</evidence>
<evidence type="ECO:0000256" key="2">
    <source>
        <dbReference type="ARBA" id="ARBA00022475"/>
    </source>
</evidence>
<feature type="transmembrane region" description="Helical" evidence="7">
    <location>
        <begin position="258"/>
        <end position="287"/>
    </location>
</feature>
<keyword evidence="5 7" id="KW-1133">Transmembrane helix</keyword>
<dbReference type="Pfam" id="PF03631">
    <property type="entry name" value="Virul_fac_BrkB"/>
    <property type="match status" value="1"/>
</dbReference>
<keyword evidence="2 7" id="KW-1003">Cell membrane</keyword>
<comment type="subcellular location">
    <subcellularLocation>
        <location evidence="1 7">Cell membrane</location>
        <topology evidence="1 7">Multi-pass membrane protein</topology>
    </subcellularLocation>
</comment>
<evidence type="ECO:0000256" key="5">
    <source>
        <dbReference type="ARBA" id="ARBA00022989"/>
    </source>
</evidence>
<dbReference type="NCBIfam" id="TIGR00765">
    <property type="entry name" value="yihY_not_rbn"/>
    <property type="match status" value="1"/>
</dbReference>
<evidence type="ECO:0000313" key="8">
    <source>
        <dbReference type="EMBL" id="RDD66866.1"/>
    </source>
</evidence>
<feature type="transmembrane region" description="Helical" evidence="7">
    <location>
        <begin position="195"/>
        <end position="216"/>
    </location>
</feature>
<protein>
    <recommendedName>
        <fullName evidence="7">UPF0761 membrane protein DU478_07930</fullName>
    </recommendedName>
</protein>
<feature type="transmembrane region" description="Helical" evidence="7">
    <location>
        <begin position="228"/>
        <end position="246"/>
    </location>
</feature>
<dbReference type="RefSeq" id="WP_114510411.1">
    <property type="nucleotide sequence ID" value="NZ_QPMK01000004.1"/>
</dbReference>
<sequence length="448" mass="48702">MKQFLTRIDTLRQTRAGSAIEQLGHFVVFALRRFFNERMNNSAASLTYSTLLALVPLLVIAFAILSSFPAFNEVKGRMQELFFSAVVPEAGAAISDYLTNFTQNASNLTAVGIVALAVAALLLLSTVEDTLNRVWHVDRPRPILVRLLIFWAILTLGPLLIAASITLTSDLRAIASSSNLQMLGVEADTDFTKTALATFFLSVLINIVGFTALFVLVPARRVRIRHAIIGATFAAISFEVLSWGFNTFYSSGSSYETIYGAVAAVPVFLVWIYTSWMVIILGAVFAASFPDWWESRSAVLGADLSASGKLQVAVAVLARLMTHARTGRTIDVEDLVDAAPLEARDEIVEQLTTAGYLVETENGCIALSRDLYVTTLHDLARDLGLSLGLDPASEEAVPEALRARLGPETEAVRDRLERLFDAESGILDAPLAELLKARDDGAMDRAAE</sequence>
<comment type="similarity">
    <text evidence="7">Belongs to the UPF0761 family.</text>
</comment>
<feature type="transmembrane region" description="Helical" evidence="7">
    <location>
        <begin position="148"/>
        <end position="175"/>
    </location>
</feature>
<keyword evidence="6 7" id="KW-0472">Membrane</keyword>
<keyword evidence="3" id="KW-0997">Cell inner membrane</keyword>
<dbReference type="OrthoDB" id="8477159at2"/>
<evidence type="ECO:0000256" key="4">
    <source>
        <dbReference type="ARBA" id="ARBA00022692"/>
    </source>
</evidence>
<dbReference type="InterPro" id="IPR017039">
    <property type="entry name" value="Virul_fac_BrkB"/>
</dbReference>
<feature type="transmembrane region" description="Helical" evidence="7">
    <location>
        <begin position="46"/>
        <end position="68"/>
    </location>
</feature>
<feature type="transmembrane region" description="Helical" evidence="7">
    <location>
        <begin position="108"/>
        <end position="127"/>
    </location>
</feature>
<dbReference type="EMBL" id="QPMK01000004">
    <property type="protein sequence ID" value="RDD66866.1"/>
    <property type="molecule type" value="Genomic_DNA"/>
</dbReference>
<name>A0A369TV87_9RHOB</name>
<keyword evidence="9" id="KW-1185">Reference proteome</keyword>
<evidence type="ECO:0000256" key="6">
    <source>
        <dbReference type="ARBA" id="ARBA00023136"/>
    </source>
</evidence>
<dbReference type="AlphaFoldDB" id="A0A369TV87"/>
<evidence type="ECO:0000313" key="9">
    <source>
        <dbReference type="Proteomes" id="UP000253977"/>
    </source>
</evidence>
<comment type="caution">
    <text evidence="8">The sequence shown here is derived from an EMBL/GenBank/DDBJ whole genome shotgun (WGS) entry which is preliminary data.</text>
</comment>
<dbReference type="InterPro" id="IPR023679">
    <property type="entry name" value="UPF0761_bac"/>
</dbReference>